<dbReference type="EMBL" id="CP002838">
    <property type="protein sequence ID" value="AEM38319.1"/>
    <property type="molecule type" value="Genomic_DNA"/>
</dbReference>
<proteinExistence type="predicted"/>
<dbReference type="eggNOG" id="arCOG02665">
    <property type="taxonomic scope" value="Archaea"/>
</dbReference>
<dbReference type="HOGENOM" id="CLU_631092_0_0_2"/>
<dbReference type="Proteomes" id="UP000001037">
    <property type="component" value="Chromosome"/>
</dbReference>
<reference evidence="1 2" key="1">
    <citation type="journal article" date="2011" name="Stand. Genomic Sci.">
        <title>Complete genome sequence of the hyperthermophilic chemolithoautotroph Pyrolobus fumarii type strain (1A).</title>
        <authorList>
            <person name="Anderson I."/>
            <person name="Goker M."/>
            <person name="Nolan M."/>
            <person name="Lucas S."/>
            <person name="Hammon N."/>
            <person name="Deshpande S."/>
            <person name="Cheng J.F."/>
            <person name="Tapia R."/>
            <person name="Han C."/>
            <person name="Goodwin L."/>
            <person name="Pitluck S."/>
            <person name="Huntemann M."/>
            <person name="Liolios K."/>
            <person name="Ivanova N."/>
            <person name="Pagani I."/>
            <person name="Mavromatis K."/>
            <person name="Ovchinikova G."/>
            <person name="Pati A."/>
            <person name="Chen A."/>
            <person name="Palaniappan K."/>
            <person name="Land M."/>
            <person name="Hauser L."/>
            <person name="Brambilla E.M."/>
            <person name="Huber H."/>
            <person name="Yasawong M."/>
            <person name="Rohde M."/>
            <person name="Spring S."/>
            <person name="Abt B."/>
            <person name="Sikorski J."/>
            <person name="Wirth R."/>
            <person name="Detter J.C."/>
            <person name="Woyke T."/>
            <person name="Bristow J."/>
            <person name="Eisen J.A."/>
            <person name="Markowitz V."/>
            <person name="Hugenholtz P."/>
            <person name="Kyrpides N.C."/>
            <person name="Klenk H.P."/>
            <person name="Lapidus A."/>
        </authorList>
    </citation>
    <scope>NUCLEOTIDE SEQUENCE [LARGE SCALE GENOMIC DNA]</scope>
    <source>
        <strain evidence="2">DSM 11204 / 1A</strain>
    </source>
</reference>
<keyword evidence="2" id="KW-1185">Reference proteome</keyword>
<organism evidence="1 2">
    <name type="scientific">Pyrolobus fumarii (strain DSM 11204 / 1A)</name>
    <dbReference type="NCBI Taxonomy" id="694429"/>
    <lineage>
        <taxon>Archaea</taxon>
        <taxon>Thermoproteota</taxon>
        <taxon>Thermoprotei</taxon>
        <taxon>Desulfurococcales</taxon>
        <taxon>Pyrodictiaceae</taxon>
        <taxon>Pyrolobus</taxon>
    </lineage>
</organism>
<name>G0EG71_PYRF1</name>
<evidence type="ECO:0000313" key="2">
    <source>
        <dbReference type="Proteomes" id="UP000001037"/>
    </source>
</evidence>
<dbReference type="GeneID" id="11140095"/>
<sequence length="434" mass="47731">MAIYPIGLIARGYTPLLFTWDGLYTFTATGPSASPMTRPVPMPSTFTGMLASLANVSVAGKTPVEEVAKLAGEALGCKDYRIRGYLLMLDRSVCTGNIGEFESLYIMVDLRGYNPLFWVERLRPSSLSDLMINVEAWVKTGVALSIEDRVVIGARMRTRNLDGGPGAYTVLYTPPEMRKADNRMCIGVYAELFCEGDEKPKRILGVLGGDRGIAEVVTSKPILYESLKDEWNKVRQLTNASVRSIRCSFYALLASPLPLTVKEAEELVNNGKVLGNNMEQRNATLAATSSRLASRLGVSRIELSIETPSRWEVRKLLETILEGEGALREKLEKLLQPRLTARGIGYDIAYNAPRPYHVMLEPGGIIAIEVKIQDTIGSQADLPARLLEAIYVEGIADDSLAKLGWGTVIPTTLPRLHPLAATQYKPRPICVPYV</sequence>
<dbReference type="STRING" id="694429.Pyrfu_0448"/>
<protein>
    <submittedName>
        <fullName evidence="1">Uncharacterized protein</fullName>
    </submittedName>
</protein>
<dbReference type="InParanoid" id="G0EG71"/>
<dbReference type="AlphaFoldDB" id="G0EG71"/>
<dbReference type="KEGG" id="pfm:Pyrfu_0448"/>
<gene>
    <name evidence="1" type="ordered locus">Pyrfu_0448</name>
</gene>
<evidence type="ECO:0000313" key="1">
    <source>
        <dbReference type="EMBL" id="AEM38319.1"/>
    </source>
</evidence>
<accession>G0EG71</accession>
<dbReference type="RefSeq" id="WP_014025996.1">
    <property type="nucleotide sequence ID" value="NC_015931.1"/>
</dbReference>